<dbReference type="EMBL" id="BAVS01000023">
    <property type="protein sequence ID" value="GAE94362.1"/>
    <property type="molecule type" value="Genomic_DNA"/>
</dbReference>
<dbReference type="STRING" id="1298598.JCM21714_3515"/>
<dbReference type="PROSITE" id="PS51352">
    <property type="entry name" value="THIOREDOXIN_2"/>
    <property type="match status" value="1"/>
</dbReference>
<name>W4VMC3_9BACI</name>
<dbReference type="eggNOG" id="COG0526">
    <property type="taxonomic scope" value="Bacteria"/>
</dbReference>
<organism evidence="3 4">
    <name type="scientific">Gracilibacillus boraciitolerans JCM 21714</name>
    <dbReference type="NCBI Taxonomy" id="1298598"/>
    <lineage>
        <taxon>Bacteria</taxon>
        <taxon>Bacillati</taxon>
        <taxon>Bacillota</taxon>
        <taxon>Bacilli</taxon>
        <taxon>Bacillales</taxon>
        <taxon>Bacillaceae</taxon>
        <taxon>Gracilibacillus</taxon>
    </lineage>
</organism>
<gene>
    <name evidence="3" type="ORF">JCM21714_3515</name>
</gene>
<dbReference type="Pfam" id="PF00578">
    <property type="entry name" value="AhpC-TSA"/>
    <property type="match status" value="1"/>
</dbReference>
<dbReference type="PANTHER" id="PTHR42852">
    <property type="entry name" value="THIOL:DISULFIDE INTERCHANGE PROTEIN DSBE"/>
    <property type="match status" value="1"/>
</dbReference>
<proteinExistence type="predicted"/>
<dbReference type="AlphaFoldDB" id="W4VMC3"/>
<sequence length="145" mass="16552">MKKWIISLVLIAMMAWAIIDFLTNNNEDNETESVGLDIGNMAPDFELQTLAGETIRLSDYRGEPVMLNFWASWCSPCRAEMPDMQQFHHDTGMQILAVNLTATETNSQDVSAFMEEFGLTFTIPLDQENMVADRYQIRPPFPRPT</sequence>
<feature type="domain" description="Thioredoxin" evidence="2">
    <location>
        <begin position="36"/>
        <end position="145"/>
    </location>
</feature>
<dbReference type="CDD" id="cd02966">
    <property type="entry name" value="TlpA_like_family"/>
    <property type="match status" value="1"/>
</dbReference>
<evidence type="ECO:0000256" key="1">
    <source>
        <dbReference type="ARBA" id="ARBA00023157"/>
    </source>
</evidence>
<dbReference type="GO" id="GO:0016209">
    <property type="term" value="F:antioxidant activity"/>
    <property type="evidence" value="ECO:0007669"/>
    <property type="project" value="InterPro"/>
</dbReference>
<reference evidence="3 4" key="1">
    <citation type="journal article" date="2014" name="Genome Announc.">
        <title>Draft Genome Sequence of the Boron-Tolerant and Moderately Halotolerant Bacterium Gracilibacillus boraciitolerans JCM 21714T.</title>
        <authorList>
            <person name="Ahmed I."/>
            <person name="Oshima K."/>
            <person name="Suda W."/>
            <person name="Kitamura K."/>
            <person name="Iida T."/>
            <person name="Ohmori Y."/>
            <person name="Fujiwara T."/>
            <person name="Hattori M."/>
            <person name="Ohkuma M."/>
        </authorList>
    </citation>
    <scope>NUCLEOTIDE SEQUENCE [LARGE SCALE GENOMIC DNA]</scope>
    <source>
        <strain evidence="3 4">JCM 21714</strain>
    </source>
</reference>
<dbReference type="InterPro" id="IPR036249">
    <property type="entry name" value="Thioredoxin-like_sf"/>
</dbReference>
<keyword evidence="1" id="KW-1015">Disulfide bond</keyword>
<evidence type="ECO:0000313" key="4">
    <source>
        <dbReference type="Proteomes" id="UP000019102"/>
    </source>
</evidence>
<dbReference type="InterPro" id="IPR050553">
    <property type="entry name" value="Thioredoxin_ResA/DsbE_sf"/>
</dbReference>
<keyword evidence="4" id="KW-1185">Reference proteome</keyword>
<dbReference type="SUPFAM" id="SSF52833">
    <property type="entry name" value="Thioredoxin-like"/>
    <property type="match status" value="1"/>
</dbReference>
<dbReference type="Proteomes" id="UP000019102">
    <property type="component" value="Unassembled WGS sequence"/>
</dbReference>
<accession>W4VMC3</accession>
<dbReference type="RefSeq" id="WP_369403593.1">
    <property type="nucleotide sequence ID" value="NZ_BAVS01000023.1"/>
</dbReference>
<comment type="caution">
    <text evidence="3">The sequence shown here is derived from an EMBL/GenBank/DDBJ whole genome shotgun (WGS) entry which is preliminary data.</text>
</comment>
<dbReference type="InterPro" id="IPR013766">
    <property type="entry name" value="Thioredoxin_domain"/>
</dbReference>
<evidence type="ECO:0000313" key="3">
    <source>
        <dbReference type="EMBL" id="GAE94362.1"/>
    </source>
</evidence>
<dbReference type="GO" id="GO:0016491">
    <property type="term" value="F:oxidoreductase activity"/>
    <property type="evidence" value="ECO:0007669"/>
    <property type="project" value="InterPro"/>
</dbReference>
<evidence type="ECO:0000259" key="2">
    <source>
        <dbReference type="PROSITE" id="PS51352"/>
    </source>
</evidence>
<protein>
    <submittedName>
        <fullName evidence="3">Thiol:disulfide oxidoreductase</fullName>
    </submittedName>
</protein>
<dbReference type="Gene3D" id="3.40.30.10">
    <property type="entry name" value="Glutaredoxin"/>
    <property type="match status" value="1"/>
</dbReference>
<dbReference type="InterPro" id="IPR000866">
    <property type="entry name" value="AhpC/TSA"/>
</dbReference>
<dbReference type="PANTHER" id="PTHR42852:SF17">
    <property type="entry name" value="THIOREDOXIN-LIKE PROTEIN HI_1115"/>
    <property type="match status" value="1"/>
</dbReference>